<gene>
    <name evidence="1" type="ORF">D7U36_03105</name>
</gene>
<reference evidence="1 2" key="1">
    <citation type="submission" date="2018-10" db="EMBL/GenBank/DDBJ databases">
        <title>Propionibacterium australiense Genome Sequencing and Assembly.</title>
        <authorList>
            <person name="Bernier A.-M."/>
            <person name="Bernard K."/>
        </authorList>
    </citation>
    <scope>NUCLEOTIDE SEQUENCE [LARGE SCALE GENOMIC DNA]</scope>
    <source>
        <strain evidence="1 2">NML98A078</strain>
    </source>
</reference>
<sequence length="85" mass="9149">MARVKLHLDYGAIRQVLLGQAEGIATAEMIGNATRNVRDRAGEGFESTLKHGPQRLSGRVWTRTAKAKAAQARNHTLEKAIGGGL</sequence>
<dbReference type="Proteomes" id="UP000279336">
    <property type="component" value="Unassembled WGS sequence"/>
</dbReference>
<accession>A0A8B3FU14</accession>
<dbReference type="AlphaFoldDB" id="A0A8B3FU14"/>
<organism evidence="1 2">
    <name type="scientific">Propionibacterium australiense</name>
    <dbReference type="NCBI Taxonomy" id="119981"/>
    <lineage>
        <taxon>Bacteria</taxon>
        <taxon>Bacillati</taxon>
        <taxon>Actinomycetota</taxon>
        <taxon>Actinomycetes</taxon>
        <taxon>Propionibacteriales</taxon>
        <taxon>Propionibacteriaceae</taxon>
        <taxon>Propionibacterium</taxon>
    </lineage>
</organism>
<evidence type="ECO:0000313" key="2">
    <source>
        <dbReference type="Proteomes" id="UP000279336"/>
    </source>
</evidence>
<comment type="caution">
    <text evidence="1">The sequence shown here is derived from an EMBL/GenBank/DDBJ whole genome shotgun (WGS) entry which is preliminary data.</text>
</comment>
<evidence type="ECO:0000313" key="1">
    <source>
        <dbReference type="EMBL" id="RLP12262.1"/>
    </source>
</evidence>
<name>A0A8B3FU14_9ACTN</name>
<dbReference type="RefSeq" id="WP_121587967.1">
    <property type="nucleotide sequence ID" value="NZ_RCIW01000003.1"/>
</dbReference>
<protein>
    <submittedName>
        <fullName evidence="1">Uncharacterized protein</fullName>
    </submittedName>
</protein>
<dbReference type="EMBL" id="RCIW01000003">
    <property type="protein sequence ID" value="RLP12262.1"/>
    <property type="molecule type" value="Genomic_DNA"/>
</dbReference>
<proteinExistence type="predicted"/>